<keyword evidence="7" id="KW-0496">Mitochondrion</keyword>
<keyword evidence="5" id="KW-0677">Repeat</keyword>
<comment type="subcellular location">
    <subcellularLocation>
        <location evidence="1">Mitochondrion membrane</location>
        <topology evidence="1">Multi-pass membrane protein</topology>
    </subcellularLocation>
</comment>
<evidence type="ECO:0000256" key="5">
    <source>
        <dbReference type="ARBA" id="ARBA00022737"/>
    </source>
</evidence>
<dbReference type="Pfam" id="PF00153">
    <property type="entry name" value="Mito_carr"/>
    <property type="match status" value="3"/>
</dbReference>
<dbReference type="GO" id="GO:0031966">
    <property type="term" value="C:mitochondrial membrane"/>
    <property type="evidence" value="ECO:0007669"/>
    <property type="project" value="UniProtKB-SubCell"/>
</dbReference>
<keyword evidence="6" id="KW-1133">Transmembrane helix</keyword>
<feature type="repeat" description="Solcar" evidence="9">
    <location>
        <begin position="1"/>
        <end position="84"/>
    </location>
</feature>
<evidence type="ECO:0000256" key="4">
    <source>
        <dbReference type="ARBA" id="ARBA00022692"/>
    </source>
</evidence>
<dbReference type="PANTHER" id="PTHR45624">
    <property type="entry name" value="MITOCHONDRIAL BASIC AMINO ACIDS TRANSPORTER-RELATED"/>
    <property type="match status" value="1"/>
</dbReference>
<keyword evidence="4 9" id="KW-0812">Transmembrane</keyword>
<keyword evidence="3 10" id="KW-0813">Transport</keyword>
<name>A0A7S2UYM5_9STRA</name>
<dbReference type="PROSITE" id="PS50920">
    <property type="entry name" value="SOLCAR"/>
    <property type="match status" value="3"/>
</dbReference>
<gene>
    <name evidence="11" type="ORF">FJAP1339_LOCUS5682</name>
</gene>
<dbReference type="GO" id="GO:1990575">
    <property type="term" value="P:mitochondrial L-ornithine transmembrane transport"/>
    <property type="evidence" value="ECO:0007669"/>
    <property type="project" value="TreeGrafter"/>
</dbReference>
<reference evidence="11" key="1">
    <citation type="submission" date="2021-01" db="EMBL/GenBank/DDBJ databases">
        <authorList>
            <person name="Corre E."/>
            <person name="Pelletier E."/>
            <person name="Niang G."/>
            <person name="Scheremetjew M."/>
            <person name="Finn R."/>
            <person name="Kale V."/>
            <person name="Holt S."/>
            <person name="Cochrane G."/>
            <person name="Meng A."/>
            <person name="Brown T."/>
            <person name="Cohen L."/>
        </authorList>
    </citation>
    <scope>NUCLEOTIDE SEQUENCE</scope>
    <source>
        <strain evidence="11">CCMP1661</strain>
    </source>
</reference>
<dbReference type="PANTHER" id="PTHR45624:SF15">
    <property type="entry name" value="MITOCHONDRIAL ARGININE TRANSPORTER BAC1"/>
    <property type="match status" value="1"/>
</dbReference>
<feature type="repeat" description="Solcar" evidence="9">
    <location>
        <begin position="194"/>
        <end position="277"/>
    </location>
</feature>
<dbReference type="InterPro" id="IPR018108">
    <property type="entry name" value="MCP_transmembrane"/>
</dbReference>
<dbReference type="GO" id="GO:0000064">
    <property type="term" value="F:L-ornithine transmembrane transporter activity"/>
    <property type="evidence" value="ECO:0007669"/>
    <property type="project" value="TreeGrafter"/>
</dbReference>
<evidence type="ECO:0000256" key="7">
    <source>
        <dbReference type="ARBA" id="ARBA00023128"/>
    </source>
</evidence>
<evidence type="ECO:0000256" key="2">
    <source>
        <dbReference type="ARBA" id="ARBA00006375"/>
    </source>
</evidence>
<dbReference type="SUPFAM" id="SSF103506">
    <property type="entry name" value="Mitochondrial carrier"/>
    <property type="match status" value="1"/>
</dbReference>
<sequence length="281" mass="30298">MDLMKDAISGTVGAICCTYVGQPLDVIKTRLQTVFKDKTFSEAVLQTTRSEGVFALWKGSLPGLASGLVENVAVFAANGAAKRFVMNCQEGRPLSFTQEAMVGGFSGLCAAISICPPEVVKVRMQVMSNCAQLSFANTISAVWKEGGVAPFFRGLPAGISRDVPFYMIFFSTYEGYLRLVSSTSGEQNLEKEAINPIHFIMGGGVAGMVSWGVVFPLDVIKSRQQISKEKLSFVEAGRHILYKEGLRKAMKGWSAAALRGFPANAALFLGVEWSQKILGSV</sequence>
<dbReference type="InterPro" id="IPR050567">
    <property type="entry name" value="Mitochondrial_Carrier"/>
</dbReference>
<keyword evidence="8 9" id="KW-0472">Membrane</keyword>
<dbReference type="InterPro" id="IPR023395">
    <property type="entry name" value="MCP_dom_sf"/>
</dbReference>
<evidence type="ECO:0000256" key="9">
    <source>
        <dbReference type="PROSITE-ProRule" id="PRU00282"/>
    </source>
</evidence>
<evidence type="ECO:0000256" key="8">
    <source>
        <dbReference type="ARBA" id="ARBA00023136"/>
    </source>
</evidence>
<feature type="repeat" description="Solcar" evidence="9">
    <location>
        <begin position="94"/>
        <end position="179"/>
    </location>
</feature>
<organism evidence="11">
    <name type="scientific">Fibrocapsa japonica</name>
    <dbReference type="NCBI Taxonomy" id="94617"/>
    <lineage>
        <taxon>Eukaryota</taxon>
        <taxon>Sar</taxon>
        <taxon>Stramenopiles</taxon>
        <taxon>Ochrophyta</taxon>
        <taxon>Raphidophyceae</taxon>
        <taxon>Chattonellales</taxon>
        <taxon>Chattonellaceae</taxon>
        <taxon>Fibrocapsa</taxon>
    </lineage>
</organism>
<evidence type="ECO:0008006" key="12">
    <source>
        <dbReference type="Google" id="ProtNLM"/>
    </source>
</evidence>
<protein>
    <recommendedName>
        <fullName evidence="12">Mitochondrial carrier protein</fullName>
    </recommendedName>
</protein>
<evidence type="ECO:0000256" key="10">
    <source>
        <dbReference type="RuleBase" id="RU000488"/>
    </source>
</evidence>
<accession>A0A7S2UYM5</accession>
<evidence type="ECO:0000256" key="3">
    <source>
        <dbReference type="ARBA" id="ARBA00022448"/>
    </source>
</evidence>
<evidence type="ECO:0000313" key="11">
    <source>
        <dbReference type="EMBL" id="CAD9863150.1"/>
    </source>
</evidence>
<dbReference type="EMBL" id="HBHR01011763">
    <property type="protein sequence ID" value="CAD9863150.1"/>
    <property type="molecule type" value="Transcribed_RNA"/>
</dbReference>
<evidence type="ECO:0000256" key="1">
    <source>
        <dbReference type="ARBA" id="ARBA00004225"/>
    </source>
</evidence>
<comment type="similarity">
    <text evidence="2 10">Belongs to the mitochondrial carrier (TC 2.A.29) family.</text>
</comment>
<dbReference type="AlphaFoldDB" id="A0A7S2UYM5"/>
<evidence type="ECO:0000256" key="6">
    <source>
        <dbReference type="ARBA" id="ARBA00022989"/>
    </source>
</evidence>
<proteinExistence type="inferred from homology"/>
<dbReference type="Gene3D" id="1.50.40.10">
    <property type="entry name" value="Mitochondrial carrier domain"/>
    <property type="match status" value="1"/>
</dbReference>